<dbReference type="InterPro" id="IPR045274">
    <property type="entry name" value="WAK-like"/>
</dbReference>
<dbReference type="PANTHER" id="PTHR27005">
    <property type="entry name" value="WALL-ASSOCIATED RECEPTOR KINASE-LIKE 21"/>
    <property type="match status" value="1"/>
</dbReference>
<proteinExistence type="predicted"/>
<dbReference type="EMBL" id="JACGCM010000287">
    <property type="protein sequence ID" value="KAF6174267.1"/>
    <property type="molecule type" value="Genomic_DNA"/>
</dbReference>
<accession>A0A7J7P489</accession>
<protein>
    <recommendedName>
        <fullName evidence="3">Protein kinase domain-containing protein</fullName>
    </recommendedName>
</protein>
<dbReference type="GO" id="GO:0004674">
    <property type="term" value="F:protein serine/threonine kinase activity"/>
    <property type="evidence" value="ECO:0007669"/>
    <property type="project" value="TreeGrafter"/>
</dbReference>
<keyword evidence="2" id="KW-0067">ATP-binding</keyword>
<dbReference type="SMART" id="SM00220">
    <property type="entry name" value="S_TKc"/>
    <property type="match status" value="1"/>
</dbReference>
<dbReference type="AlphaFoldDB" id="A0A7J7P489"/>
<feature type="domain" description="Protein kinase" evidence="3">
    <location>
        <begin position="1"/>
        <end position="166"/>
    </location>
</feature>
<dbReference type="InterPro" id="IPR008271">
    <property type="entry name" value="Ser/Thr_kinase_AS"/>
</dbReference>
<dbReference type="PROSITE" id="PS50011">
    <property type="entry name" value="PROTEIN_KINASE_DOM"/>
    <property type="match status" value="1"/>
</dbReference>
<dbReference type="PANTHER" id="PTHR27005:SF283">
    <property type="entry name" value="OS02G0633066 PROTEIN"/>
    <property type="match status" value="1"/>
</dbReference>
<dbReference type="GO" id="GO:0007166">
    <property type="term" value="P:cell surface receptor signaling pathway"/>
    <property type="evidence" value="ECO:0007669"/>
    <property type="project" value="InterPro"/>
</dbReference>
<dbReference type="GO" id="GO:0005524">
    <property type="term" value="F:ATP binding"/>
    <property type="evidence" value="ECO:0007669"/>
    <property type="project" value="UniProtKB-KW"/>
</dbReference>
<keyword evidence="5" id="KW-1185">Reference proteome</keyword>
<reference evidence="4 5" key="1">
    <citation type="journal article" date="2020" name="IScience">
        <title>Genome Sequencing of the Endangered Kingdonia uniflora (Circaeasteraceae, Ranunculales) Reveals Potential Mechanisms of Evolutionary Specialization.</title>
        <authorList>
            <person name="Sun Y."/>
            <person name="Deng T."/>
            <person name="Zhang A."/>
            <person name="Moore M.J."/>
            <person name="Landis J.B."/>
            <person name="Lin N."/>
            <person name="Zhang H."/>
            <person name="Zhang X."/>
            <person name="Huang J."/>
            <person name="Zhang X."/>
            <person name="Sun H."/>
            <person name="Wang H."/>
        </authorList>
    </citation>
    <scope>NUCLEOTIDE SEQUENCE [LARGE SCALE GENOMIC DNA]</scope>
    <source>
        <strain evidence="4">TB1705</strain>
        <tissue evidence="4">Leaf</tissue>
    </source>
</reference>
<evidence type="ECO:0000256" key="1">
    <source>
        <dbReference type="ARBA" id="ARBA00022741"/>
    </source>
</evidence>
<evidence type="ECO:0000259" key="3">
    <source>
        <dbReference type="PROSITE" id="PS50011"/>
    </source>
</evidence>
<sequence length="166" mass="18666">MVKLKHIRGGPDLSPNNLEAAKVSIFTNYRKRTRKTINRGLLPQVSHANVVKLYGCCSETELPILVYEYVSNGNLFQHIHEKLGVTSISWDDRLRIAAETAHALAYLHYAPSIPIIHRDIKSLNILLDDNFTAKVADFGISKLVQLDQTQMSILMQGTFGYLDPGF</sequence>
<dbReference type="Pfam" id="PF07714">
    <property type="entry name" value="PK_Tyr_Ser-Thr"/>
    <property type="match status" value="1"/>
</dbReference>
<evidence type="ECO:0000313" key="5">
    <source>
        <dbReference type="Proteomes" id="UP000541444"/>
    </source>
</evidence>
<keyword evidence="1" id="KW-0547">Nucleotide-binding</keyword>
<organism evidence="4 5">
    <name type="scientific">Kingdonia uniflora</name>
    <dbReference type="NCBI Taxonomy" id="39325"/>
    <lineage>
        <taxon>Eukaryota</taxon>
        <taxon>Viridiplantae</taxon>
        <taxon>Streptophyta</taxon>
        <taxon>Embryophyta</taxon>
        <taxon>Tracheophyta</taxon>
        <taxon>Spermatophyta</taxon>
        <taxon>Magnoliopsida</taxon>
        <taxon>Ranunculales</taxon>
        <taxon>Circaeasteraceae</taxon>
        <taxon>Kingdonia</taxon>
    </lineage>
</organism>
<dbReference type="PROSITE" id="PS00108">
    <property type="entry name" value="PROTEIN_KINASE_ST"/>
    <property type="match status" value="1"/>
</dbReference>
<dbReference type="InterPro" id="IPR001245">
    <property type="entry name" value="Ser-Thr/Tyr_kinase_cat_dom"/>
</dbReference>
<comment type="caution">
    <text evidence="4">The sequence shown here is derived from an EMBL/GenBank/DDBJ whole genome shotgun (WGS) entry which is preliminary data.</text>
</comment>
<evidence type="ECO:0000313" key="4">
    <source>
        <dbReference type="EMBL" id="KAF6174267.1"/>
    </source>
</evidence>
<dbReference type="SUPFAM" id="SSF56112">
    <property type="entry name" value="Protein kinase-like (PK-like)"/>
    <property type="match status" value="1"/>
</dbReference>
<dbReference type="OrthoDB" id="75710at2759"/>
<evidence type="ECO:0000256" key="2">
    <source>
        <dbReference type="ARBA" id="ARBA00022840"/>
    </source>
</evidence>
<name>A0A7J7P489_9MAGN</name>
<dbReference type="Gene3D" id="1.10.510.10">
    <property type="entry name" value="Transferase(Phosphotransferase) domain 1"/>
    <property type="match status" value="1"/>
</dbReference>
<dbReference type="InterPro" id="IPR000719">
    <property type="entry name" value="Prot_kinase_dom"/>
</dbReference>
<dbReference type="Proteomes" id="UP000541444">
    <property type="component" value="Unassembled WGS sequence"/>
</dbReference>
<dbReference type="InterPro" id="IPR011009">
    <property type="entry name" value="Kinase-like_dom_sf"/>
</dbReference>
<dbReference type="GO" id="GO:0005886">
    <property type="term" value="C:plasma membrane"/>
    <property type="evidence" value="ECO:0007669"/>
    <property type="project" value="TreeGrafter"/>
</dbReference>
<gene>
    <name evidence="4" type="ORF">GIB67_033799</name>
</gene>